<evidence type="ECO:0000313" key="2">
    <source>
        <dbReference type="Proteomes" id="UP000244928"/>
    </source>
</evidence>
<dbReference type="KEGG" id="dlu:A6035_15765"/>
<sequence length="160" mass="17935">MKLGRVLRELHRSEVALGRKLLQTSERHRVDHEIHHVARDLVAWSRTHIAEIARIGGDYDQDLDPAPRLELGPAAKVREKGSEVIGRVGDAELLLLEDLRTVYMEASGVAMDWLLIAQAAQGLRHRDLLAVAEECQPQTTRQATWAQAKLKEIATQILVS</sequence>
<protein>
    <submittedName>
        <fullName evidence="1">Uncharacterized protein</fullName>
    </submittedName>
</protein>
<proteinExistence type="predicted"/>
<dbReference type="EMBL" id="CP015449">
    <property type="protein sequence ID" value="AWH93398.1"/>
    <property type="molecule type" value="Genomic_DNA"/>
</dbReference>
<organism evidence="1 2">
    <name type="scientific">Dietzia lutea</name>
    <dbReference type="NCBI Taxonomy" id="546160"/>
    <lineage>
        <taxon>Bacteria</taxon>
        <taxon>Bacillati</taxon>
        <taxon>Actinomycetota</taxon>
        <taxon>Actinomycetes</taxon>
        <taxon>Mycobacteriales</taxon>
        <taxon>Dietziaceae</taxon>
        <taxon>Dietzia</taxon>
    </lineage>
</organism>
<keyword evidence="2" id="KW-1185">Reference proteome</keyword>
<name>A0A2S1RAT2_9ACTN</name>
<dbReference type="RefSeq" id="WP_108848752.1">
    <property type="nucleotide sequence ID" value="NZ_CP015449.1"/>
</dbReference>
<dbReference type="Proteomes" id="UP000244928">
    <property type="component" value="Chromosome"/>
</dbReference>
<evidence type="ECO:0000313" key="1">
    <source>
        <dbReference type="EMBL" id="AWH93398.1"/>
    </source>
</evidence>
<dbReference type="AlphaFoldDB" id="A0A2S1RAT2"/>
<gene>
    <name evidence="1" type="ORF">A6035_15765</name>
</gene>
<reference evidence="1 2" key="1">
    <citation type="submission" date="2016-04" db="EMBL/GenBank/DDBJ databases">
        <title>Complete genome sequence of Dietzia lutea YIM 80766T, a strain isolated from desert soil in Egypt.</title>
        <authorList>
            <person name="Zhao J."/>
            <person name="Hu B."/>
            <person name="Geng S."/>
            <person name="Nie Y."/>
            <person name="Tang Y."/>
        </authorList>
    </citation>
    <scope>NUCLEOTIDE SEQUENCE [LARGE SCALE GENOMIC DNA]</scope>
    <source>
        <strain evidence="1 2">YIM 80766</strain>
    </source>
</reference>
<dbReference type="OrthoDB" id="669978at2"/>
<accession>A0A2S1RAT2</accession>